<gene>
    <name evidence="6 7" type="primary">rsmH</name>
    <name evidence="7" type="ORF">CAGA_21000</name>
</gene>
<dbReference type="InterPro" id="IPR023397">
    <property type="entry name" value="SAM-dep_MeTrfase_MraW_recog"/>
</dbReference>
<proteinExistence type="inferred from homology"/>
<dbReference type="GO" id="GO:0071424">
    <property type="term" value="F:rRNA (cytosine-N4-)-methyltransferase activity"/>
    <property type="evidence" value="ECO:0007669"/>
    <property type="project" value="UniProtKB-UniRule"/>
</dbReference>
<evidence type="ECO:0000256" key="3">
    <source>
        <dbReference type="ARBA" id="ARBA00022603"/>
    </source>
</evidence>
<dbReference type="PANTHER" id="PTHR11265">
    <property type="entry name" value="S-ADENOSYL-METHYLTRANSFERASE MRAW"/>
    <property type="match status" value="1"/>
</dbReference>
<dbReference type="NCBIfam" id="TIGR00006">
    <property type="entry name" value="16S rRNA (cytosine(1402)-N(4))-methyltransferase RsmH"/>
    <property type="match status" value="1"/>
</dbReference>
<evidence type="ECO:0000313" key="8">
    <source>
        <dbReference type="Proteomes" id="UP000297714"/>
    </source>
</evidence>
<evidence type="ECO:0000256" key="2">
    <source>
        <dbReference type="ARBA" id="ARBA00022552"/>
    </source>
</evidence>
<dbReference type="EMBL" id="SRMQ01000011">
    <property type="protein sequence ID" value="TGJ75722.1"/>
    <property type="molecule type" value="Genomic_DNA"/>
</dbReference>
<comment type="catalytic activity">
    <reaction evidence="6">
        <text>cytidine(1402) in 16S rRNA + S-adenosyl-L-methionine = N(4)-methylcytidine(1402) in 16S rRNA + S-adenosyl-L-homocysteine + H(+)</text>
        <dbReference type="Rhea" id="RHEA:42928"/>
        <dbReference type="Rhea" id="RHEA-COMP:10286"/>
        <dbReference type="Rhea" id="RHEA-COMP:10287"/>
        <dbReference type="ChEBI" id="CHEBI:15378"/>
        <dbReference type="ChEBI" id="CHEBI:57856"/>
        <dbReference type="ChEBI" id="CHEBI:59789"/>
        <dbReference type="ChEBI" id="CHEBI:74506"/>
        <dbReference type="ChEBI" id="CHEBI:82748"/>
        <dbReference type="EC" id="2.1.1.199"/>
    </reaction>
</comment>
<evidence type="ECO:0000256" key="1">
    <source>
        <dbReference type="ARBA" id="ARBA00010396"/>
    </source>
</evidence>
<evidence type="ECO:0000313" key="7">
    <source>
        <dbReference type="EMBL" id="TGJ75722.1"/>
    </source>
</evidence>
<dbReference type="Proteomes" id="UP000297714">
    <property type="component" value="Unassembled WGS sequence"/>
</dbReference>
<evidence type="ECO:0000256" key="5">
    <source>
        <dbReference type="ARBA" id="ARBA00022691"/>
    </source>
</evidence>
<dbReference type="InterPro" id="IPR029063">
    <property type="entry name" value="SAM-dependent_MTases_sf"/>
</dbReference>
<evidence type="ECO:0000256" key="6">
    <source>
        <dbReference type="HAMAP-Rule" id="MF_01007"/>
    </source>
</evidence>
<reference evidence="7 8" key="1">
    <citation type="submission" date="2019-04" db="EMBL/GenBank/DDBJ databases">
        <authorList>
            <person name="Poehlein A."/>
            <person name="Bengelsdorf F.R."/>
            <person name="Duerre P."/>
            <person name="Daniel R."/>
        </authorList>
    </citation>
    <scope>NUCLEOTIDE SEQUENCE [LARGE SCALE GENOMIC DNA]</scope>
    <source>
        <strain evidence="7 8">BS-1</strain>
    </source>
</reference>
<keyword evidence="8" id="KW-1185">Reference proteome</keyword>
<dbReference type="AlphaFoldDB" id="A0A4Z0YFJ8"/>
<comment type="subcellular location">
    <subcellularLocation>
        <location evidence="6">Cytoplasm</location>
    </subcellularLocation>
</comment>
<keyword evidence="5 6" id="KW-0949">S-adenosyl-L-methionine</keyword>
<dbReference type="OrthoDB" id="9806637at2"/>
<dbReference type="GO" id="GO:0070475">
    <property type="term" value="P:rRNA base methylation"/>
    <property type="evidence" value="ECO:0007669"/>
    <property type="project" value="UniProtKB-UniRule"/>
</dbReference>
<dbReference type="Gene3D" id="1.10.150.170">
    <property type="entry name" value="Putative methyltransferase TM0872, insert domain"/>
    <property type="match status" value="1"/>
</dbReference>
<keyword evidence="4 6" id="KW-0808">Transferase</keyword>
<dbReference type="EC" id="2.1.1.199" evidence="6"/>
<evidence type="ECO:0000256" key="4">
    <source>
        <dbReference type="ARBA" id="ARBA00022679"/>
    </source>
</evidence>
<keyword evidence="2 6" id="KW-0698">rRNA processing</keyword>
<feature type="binding site" evidence="6">
    <location>
        <position position="99"/>
    </location>
    <ligand>
        <name>S-adenosyl-L-methionine</name>
        <dbReference type="ChEBI" id="CHEBI:59789"/>
    </ligand>
</feature>
<feature type="binding site" evidence="6">
    <location>
        <position position="78"/>
    </location>
    <ligand>
        <name>S-adenosyl-L-methionine</name>
        <dbReference type="ChEBI" id="CHEBI:59789"/>
    </ligand>
</feature>
<dbReference type="SUPFAM" id="SSF81799">
    <property type="entry name" value="Putative methyltransferase TM0872, insert domain"/>
    <property type="match status" value="1"/>
</dbReference>
<protein>
    <recommendedName>
        <fullName evidence="6">Ribosomal RNA small subunit methyltransferase H</fullName>
        <ecNumber evidence="6">2.1.1.199</ecNumber>
    </recommendedName>
    <alternativeName>
        <fullName evidence="6">16S rRNA m(4)C1402 methyltransferase</fullName>
    </alternativeName>
    <alternativeName>
        <fullName evidence="6">rRNA (cytosine-N(4)-)-methyltransferase RsmH</fullName>
    </alternativeName>
</protein>
<comment type="function">
    <text evidence="6">Specifically methylates the N4 position of cytidine in position 1402 (C1402) of 16S rRNA.</text>
</comment>
<dbReference type="SUPFAM" id="SSF53335">
    <property type="entry name" value="S-adenosyl-L-methionine-dependent methyltransferases"/>
    <property type="match status" value="1"/>
</dbReference>
<keyword evidence="6" id="KW-0963">Cytoplasm</keyword>
<accession>A0A4Z0YFJ8</accession>
<comment type="caution">
    <text evidence="7">The sequence shown here is derived from an EMBL/GenBank/DDBJ whole genome shotgun (WGS) entry which is preliminary data.</text>
</comment>
<dbReference type="Pfam" id="PF01795">
    <property type="entry name" value="Methyltransf_5"/>
    <property type="match status" value="1"/>
</dbReference>
<dbReference type="HAMAP" id="MF_01007">
    <property type="entry name" value="16SrRNA_methyltr_H"/>
    <property type="match status" value="1"/>
</dbReference>
<name>A0A4Z0YFJ8_9FIRM</name>
<dbReference type="Gene3D" id="3.40.50.150">
    <property type="entry name" value="Vaccinia Virus protein VP39"/>
    <property type="match status" value="1"/>
</dbReference>
<sequence length="308" mass="33811">MEFQHKPVLFDETIQSLAIRPDGIYIDGTAGGGGHSKAIADKLTTGRLLSIDQDPDAIRAVTKRLKNNPCSTVYQANFSEMAEVAEKLHLVPVDGVLLDIGVSSYQLDNPERGFSYHSDAPLDMRMSKQGVSARDLVNTLTWQELAQIISRYGEDKNARSIAKGIVKAREHAPIETTLQLAEVIKASVPAAVRREQGHPARKTFQALRIAVNGELDRLSQGLDAAFSILKPGGRLAVITFHSLEDRIVKQRMASWCTGCTCPPDFPVCVCGKKPQAELLYKKGLAPSEAELEQNPRSRSARLRVCIKL</sequence>
<organism evidence="7 8">
    <name type="scientific">Caproiciproducens galactitolivorans</name>
    <dbReference type="NCBI Taxonomy" id="642589"/>
    <lineage>
        <taxon>Bacteria</taxon>
        <taxon>Bacillati</taxon>
        <taxon>Bacillota</taxon>
        <taxon>Clostridia</taxon>
        <taxon>Eubacteriales</taxon>
        <taxon>Acutalibacteraceae</taxon>
        <taxon>Caproiciproducens</taxon>
    </lineage>
</organism>
<dbReference type="InterPro" id="IPR002903">
    <property type="entry name" value="RsmH"/>
</dbReference>
<keyword evidence="3 6" id="KW-0489">Methyltransferase</keyword>
<dbReference type="PIRSF" id="PIRSF004486">
    <property type="entry name" value="MraW"/>
    <property type="match status" value="1"/>
</dbReference>
<dbReference type="RefSeq" id="WP_135660567.1">
    <property type="nucleotide sequence ID" value="NZ_JAJUFJ010000003.1"/>
</dbReference>
<dbReference type="PANTHER" id="PTHR11265:SF0">
    <property type="entry name" value="12S RRNA N4-METHYLCYTIDINE METHYLTRANSFERASE"/>
    <property type="match status" value="1"/>
</dbReference>
<feature type="binding site" evidence="6">
    <location>
        <begin position="33"/>
        <end position="35"/>
    </location>
    <ligand>
        <name>S-adenosyl-L-methionine</name>
        <dbReference type="ChEBI" id="CHEBI:59789"/>
    </ligand>
</feature>
<feature type="binding site" evidence="6">
    <location>
        <position position="52"/>
    </location>
    <ligand>
        <name>S-adenosyl-L-methionine</name>
        <dbReference type="ChEBI" id="CHEBI:59789"/>
    </ligand>
</feature>
<dbReference type="GO" id="GO:0005737">
    <property type="term" value="C:cytoplasm"/>
    <property type="evidence" value="ECO:0007669"/>
    <property type="project" value="UniProtKB-SubCell"/>
</dbReference>
<comment type="similarity">
    <text evidence="1 6">Belongs to the methyltransferase superfamily. RsmH family.</text>
</comment>
<feature type="binding site" evidence="6">
    <location>
        <position position="106"/>
    </location>
    <ligand>
        <name>S-adenosyl-L-methionine</name>
        <dbReference type="ChEBI" id="CHEBI:59789"/>
    </ligand>
</feature>